<keyword evidence="4 11" id="KW-0812">Transmembrane</keyword>
<keyword evidence="3" id="KW-1003">Cell membrane</keyword>
<dbReference type="SMART" id="SM00079">
    <property type="entry name" value="PBPe"/>
    <property type="match status" value="1"/>
</dbReference>
<dbReference type="InterPro" id="IPR001320">
    <property type="entry name" value="Iontro_rcpt_C"/>
</dbReference>
<reference evidence="15 16" key="1">
    <citation type="submission" date="2020-02" db="EMBL/GenBank/DDBJ databases">
        <title>Genome sequences of Thiorhodococcus mannitoliphagus and Thiorhodococcus minor, purple sulfur photosynthetic bacteria in the gammaproteobacterial family, Chromatiaceae.</title>
        <authorList>
            <person name="Aviles F.A."/>
            <person name="Meyer T.E."/>
            <person name="Kyndt J.A."/>
        </authorList>
    </citation>
    <scope>NUCLEOTIDE SEQUENCE [LARGE SCALE GENOMIC DNA]</scope>
    <source>
        <strain evidence="15 16">DSM 11518</strain>
    </source>
</reference>
<protein>
    <submittedName>
        <fullName evidence="15">Transporter substrate-binding domain-containing protein</fullName>
    </submittedName>
</protein>
<keyword evidence="12" id="KW-0732">Signal</keyword>
<dbReference type="Proteomes" id="UP000483379">
    <property type="component" value="Unassembled WGS sequence"/>
</dbReference>
<feature type="domain" description="Ionotropic glutamate receptor C-terminal" evidence="14">
    <location>
        <begin position="37"/>
        <end position="355"/>
    </location>
</feature>
<dbReference type="Pfam" id="PF00497">
    <property type="entry name" value="SBP_bac_3"/>
    <property type="match status" value="1"/>
</dbReference>
<evidence type="ECO:0000256" key="1">
    <source>
        <dbReference type="ARBA" id="ARBA00004651"/>
    </source>
</evidence>
<dbReference type="SUPFAM" id="SSF53850">
    <property type="entry name" value="Periplasmic binding protein-like II"/>
    <property type="match status" value="1"/>
</dbReference>
<feature type="chain" id="PRO_5026797158" evidence="12">
    <location>
        <begin position="28"/>
        <end position="365"/>
    </location>
</feature>
<evidence type="ECO:0000259" key="14">
    <source>
        <dbReference type="SMART" id="SM00079"/>
    </source>
</evidence>
<sequence length="365" mass="39272">MRSIDRHASLILIPLSLLLLAMLPAKAGADEPSGSRELVIATRDAPPFAIKRDQGWDGITIELLRRIADEEGLRIRLREMGLDEMLGAVAAGEIDAAAAALTITAEREQRVDFTHPFFTSGLGVAVPQRPELTWFSALRGVASGAFLQSLAALLGVLTLIGALVWLAERRRNAQFSGKPAQGVGSGIWWSAVTMTTVGYGDKAPVTFAGRLIGLVWMFTSVVVVSSFTAAIASSLTVGELGQSVSGLGDLYGKRVVTAEGSTSARFLDQKLVRYRSVGDVAEALDRLAAGRADAVVYDLPILRYLVSSEHAGELRVLPGILLRQDYGIALPPEAELRETVNRWILRMIQSPEWTPMVEGYLGHAG</sequence>
<evidence type="ECO:0000256" key="2">
    <source>
        <dbReference type="ARBA" id="ARBA00022448"/>
    </source>
</evidence>
<evidence type="ECO:0000256" key="7">
    <source>
        <dbReference type="ARBA" id="ARBA00023136"/>
    </source>
</evidence>
<evidence type="ECO:0000256" key="9">
    <source>
        <dbReference type="ARBA" id="ARBA00023180"/>
    </source>
</evidence>
<dbReference type="Gene3D" id="1.10.287.70">
    <property type="match status" value="1"/>
</dbReference>
<evidence type="ECO:0000256" key="12">
    <source>
        <dbReference type="SAM" id="SignalP"/>
    </source>
</evidence>
<feature type="domain" description="Solute-binding protein family 3/N-terminal" evidence="13">
    <location>
        <begin position="37"/>
        <end position="364"/>
    </location>
</feature>
<dbReference type="SUPFAM" id="SSF81324">
    <property type="entry name" value="Voltage-gated potassium channels"/>
    <property type="match status" value="1"/>
</dbReference>
<dbReference type="PANTHER" id="PTHR18966">
    <property type="entry name" value="IONOTROPIC GLUTAMATE RECEPTOR"/>
    <property type="match status" value="1"/>
</dbReference>
<dbReference type="GO" id="GO:0038023">
    <property type="term" value="F:signaling receptor activity"/>
    <property type="evidence" value="ECO:0007669"/>
    <property type="project" value="InterPro"/>
</dbReference>
<name>A0A6M0K083_9GAMM</name>
<dbReference type="Gene3D" id="3.40.190.10">
    <property type="entry name" value="Periplasmic binding protein-like II"/>
    <property type="match status" value="2"/>
</dbReference>
<keyword evidence="7 11" id="KW-0472">Membrane</keyword>
<comment type="subcellular location">
    <subcellularLocation>
        <location evidence="1">Cell membrane</location>
        <topology evidence="1">Multi-pass membrane protein</topology>
    </subcellularLocation>
</comment>
<dbReference type="RefSeq" id="WP_164453617.1">
    <property type="nucleotide sequence ID" value="NZ_JAAIJQ010000043.1"/>
</dbReference>
<dbReference type="PRINTS" id="PR00177">
    <property type="entry name" value="NMDARECEPTOR"/>
</dbReference>
<evidence type="ECO:0000256" key="3">
    <source>
        <dbReference type="ARBA" id="ARBA00022475"/>
    </source>
</evidence>
<dbReference type="InterPro" id="IPR001638">
    <property type="entry name" value="Solute-binding_3/MltF_N"/>
</dbReference>
<dbReference type="SMART" id="SM00062">
    <property type="entry name" value="PBPb"/>
    <property type="match status" value="1"/>
</dbReference>
<dbReference type="GO" id="GO:0005886">
    <property type="term" value="C:plasma membrane"/>
    <property type="evidence" value="ECO:0007669"/>
    <property type="project" value="UniProtKB-SubCell"/>
</dbReference>
<keyword evidence="5 11" id="KW-1133">Transmembrane helix</keyword>
<evidence type="ECO:0000256" key="5">
    <source>
        <dbReference type="ARBA" id="ARBA00022989"/>
    </source>
</evidence>
<dbReference type="Gene3D" id="1.20.5.110">
    <property type="match status" value="1"/>
</dbReference>
<evidence type="ECO:0000259" key="13">
    <source>
        <dbReference type="SMART" id="SM00062"/>
    </source>
</evidence>
<dbReference type="EMBL" id="JAAIJQ010000043">
    <property type="protein sequence ID" value="NEV63152.1"/>
    <property type="molecule type" value="Genomic_DNA"/>
</dbReference>
<keyword evidence="2" id="KW-0813">Transport</keyword>
<accession>A0A6M0K083</accession>
<evidence type="ECO:0000256" key="4">
    <source>
        <dbReference type="ARBA" id="ARBA00022692"/>
    </source>
</evidence>
<feature type="transmembrane region" description="Helical" evidence="11">
    <location>
        <begin position="211"/>
        <end position="232"/>
    </location>
</feature>
<evidence type="ECO:0000256" key="11">
    <source>
        <dbReference type="SAM" id="Phobius"/>
    </source>
</evidence>
<evidence type="ECO:0000313" key="15">
    <source>
        <dbReference type="EMBL" id="NEV63152.1"/>
    </source>
</evidence>
<keyword evidence="6" id="KW-0406">Ion transport</keyword>
<keyword evidence="9" id="KW-0325">Glycoprotein</keyword>
<evidence type="ECO:0000313" key="16">
    <source>
        <dbReference type="Proteomes" id="UP000483379"/>
    </source>
</evidence>
<keyword evidence="8" id="KW-0675">Receptor</keyword>
<dbReference type="GO" id="GO:0015276">
    <property type="term" value="F:ligand-gated monoatomic ion channel activity"/>
    <property type="evidence" value="ECO:0007669"/>
    <property type="project" value="InterPro"/>
</dbReference>
<feature type="transmembrane region" description="Helical" evidence="11">
    <location>
        <begin position="145"/>
        <end position="167"/>
    </location>
</feature>
<keyword evidence="10" id="KW-0407">Ion channel</keyword>
<dbReference type="AlphaFoldDB" id="A0A6M0K083"/>
<organism evidence="15 16">
    <name type="scientific">Thiorhodococcus minor</name>
    <dbReference type="NCBI Taxonomy" id="57489"/>
    <lineage>
        <taxon>Bacteria</taxon>
        <taxon>Pseudomonadati</taxon>
        <taxon>Pseudomonadota</taxon>
        <taxon>Gammaproteobacteria</taxon>
        <taxon>Chromatiales</taxon>
        <taxon>Chromatiaceae</taxon>
        <taxon>Thiorhodococcus</taxon>
    </lineage>
</organism>
<dbReference type="InterPro" id="IPR001508">
    <property type="entry name" value="Iono_Glu_rcpt_met"/>
</dbReference>
<evidence type="ECO:0000256" key="8">
    <source>
        <dbReference type="ARBA" id="ARBA00023170"/>
    </source>
</evidence>
<dbReference type="Pfam" id="PF00060">
    <property type="entry name" value="Lig_chan"/>
    <property type="match status" value="1"/>
</dbReference>
<gene>
    <name evidence="15" type="ORF">G3446_14875</name>
</gene>
<dbReference type="InterPro" id="IPR015683">
    <property type="entry name" value="Ionotropic_Glu_rcpt"/>
</dbReference>
<keyword evidence="16" id="KW-1185">Reference proteome</keyword>
<proteinExistence type="predicted"/>
<comment type="caution">
    <text evidence="15">The sequence shown here is derived from an EMBL/GenBank/DDBJ whole genome shotgun (WGS) entry which is preliminary data.</text>
</comment>
<feature type="signal peptide" evidence="12">
    <location>
        <begin position="1"/>
        <end position="27"/>
    </location>
</feature>
<evidence type="ECO:0000256" key="10">
    <source>
        <dbReference type="ARBA" id="ARBA00023303"/>
    </source>
</evidence>
<evidence type="ECO:0000256" key="6">
    <source>
        <dbReference type="ARBA" id="ARBA00023065"/>
    </source>
</evidence>